<dbReference type="AlphaFoldDB" id="A0A843XV60"/>
<accession>A0A843XV60</accession>
<reference evidence="1" key="1">
    <citation type="submission" date="2017-07" db="EMBL/GenBank/DDBJ databases">
        <title>Taro Niue Genome Assembly and Annotation.</title>
        <authorList>
            <person name="Atibalentja N."/>
            <person name="Keating K."/>
            <person name="Fields C.J."/>
        </authorList>
    </citation>
    <scope>NUCLEOTIDE SEQUENCE</scope>
    <source>
        <strain evidence="1">Niue_2</strain>
        <tissue evidence="1">Leaf</tissue>
    </source>
</reference>
<evidence type="ECO:0000313" key="1">
    <source>
        <dbReference type="EMBL" id="MQM22910.1"/>
    </source>
</evidence>
<organism evidence="1 2">
    <name type="scientific">Colocasia esculenta</name>
    <name type="common">Wild taro</name>
    <name type="synonym">Arum esculentum</name>
    <dbReference type="NCBI Taxonomy" id="4460"/>
    <lineage>
        <taxon>Eukaryota</taxon>
        <taxon>Viridiplantae</taxon>
        <taxon>Streptophyta</taxon>
        <taxon>Embryophyta</taxon>
        <taxon>Tracheophyta</taxon>
        <taxon>Spermatophyta</taxon>
        <taxon>Magnoliopsida</taxon>
        <taxon>Liliopsida</taxon>
        <taxon>Araceae</taxon>
        <taxon>Aroideae</taxon>
        <taxon>Colocasieae</taxon>
        <taxon>Colocasia</taxon>
    </lineage>
</organism>
<keyword evidence="2" id="KW-1185">Reference proteome</keyword>
<dbReference type="Proteomes" id="UP000652761">
    <property type="component" value="Unassembled WGS sequence"/>
</dbReference>
<protein>
    <submittedName>
        <fullName evidence="1">Uncharacterized protein</fullName>
    </submittedName>
</protein>
<dbReference type="EMBL" id="NMUH01014390">
    <property type="protein sequence ID" value="MQM22910.1"/>
    <property type="molecule type" value="Genomic_DNA"/>
</dbReference>
<gene>
    <name evidence="1" type="ORF">Taro_055969</name>
</gene>
<evidence type="ECO:0000313" key="2">
    <source>
        <dbReference type="Proteomes" id="UP000652761"/>
    </source>
</evidence>
<comment type="caution">
    <text evidence="1">The sequence shown here is derived from an EMBL/GenBank/DDBJ whole genome shotgun (WGS) entry which is preliminary data.</text>
</comment>
<proteinExistence type="predicted"/>
<name>A0A843XV60_COLES</name>
<sequence>MQNSKVWPSPPHSMNAFHVELVVCDLVGLPLDGVGGGGSSSPMVQVQWSGDGQRPTFTWCAVEKNYTALQHIRSDGAVSCWEGFRHKCKLKMAADVHKGFKNWIVKLEIHVRFGEISKSATDLGLKPGRQLQSAMDLGLKPGRQL</sequence>